<feature type="transmembrane region" description="Helical" evidence="7">
    <location>
        <begin position="12"/>
        <end position="36"/>
    </location>
</feature>
<dbReference type="Gene3D" id="1.10.3470.10">
    <property type="entry name" value="ABC transporter involved in vitamin B12 uptake, BtuC"/>
    <property type="match status" value="1"/>
</dbReference>
<evidence type="ECO:0000256" key="1">
    <source>
        <dbReference type="ARBA" id="ARBA00004141"/>
    </source>
</evidence>
<dbReference type="InterPro" id="IPR037294">
    <property type="entry name" value="ABC_BtuC-like"/>
</dbReference>
<feature type="transmembrane region" description="Helical" evidence="7">
    <location>
        <begin position="43"/>
        <end position="61"/>
    </location>
</feature>
<feature type="transmembrane region" description="Helical" evidence="7">
    <location>
        <begin position="224"/>
        <end position="245"/>
    </location>
</feature>
<evidence type="ECO:0000256" key="5">
    <source>
        <dbReference type="ARBA" id="ARBA00023136"/>
    </source>
</evidence>
<proteinExistence type="inferred from homology"/>
<evidence type="ECO:0000256" key="7">
    <source>
        <dbReference type="SAM" id="Phobius"/>
    </source>
</evidence>
<evidence type="ECO:0000313" key="8">
    <source>
        <dbReference type="EMBL" id="SMP07123.1"/>
    </source>
</evidence>
<feature type="transmembrane region" description="Helical" evidence="7">
    <location>
        <begin position="96"/>
        <end position="117"/>
    </location>
</feature>
<evidence type="ECO:0000313" key="9">
    <source>
        <dbReference type="Proteomes" id="UP001157911"/>
    </source>
</evidence>
<dbReference type="Proteomes" id="UP001157911">
    <property type="component" value="Unassembled WGS sequence"/>
</dbReference>
<dbReference type="Pfam" id="PF00950">
    <property type="entry name" value="ABC-3"/>
    <property type="match status" value="1"/>
</dbReference>
<comment type="caution">
    <text evidence="8">The sequence shown here is derived from an EMBL/GenBank/DDBJ whole genome shotgun (WGS) entry which is preliminary data.</text>
</comment>
<evidence type="ECO:0000256" key="4">
    <source>
        <dbReference type="ARBA" id="ARBA00022989"/>
    </source>
</evidence>
<dbReference type="PANTHER" id="PTHR30477:SF0">
    <property type="entry name" value="METAL TRANSPORT SYSTEM MEMBRANE PROTEIN TM_0125-RELATED"/>
    <property type="match status" value="1"/>
</dbReference>
<gene>
    <name evidence="8" type="ORF">SAMN06265339_0441</name>
</gene>
<reference evidence="8 9" key="1">
    <citation type="submission" date="2017-05" db="EMBL/GenBank/DDBJ databases">
        <authorList>
            <person name="Varghese N."/>
            <person name="Submissions S."/>
        </authorList>
    </citation>
    <scope>NUCLEOTIDE SEQUENCE [LARGE SCALE GENOMIC DNA]</scope>
    <source>
        <strain evidence="8 9">DSM 15522</strain>
    </source>
</reference>
<protein>
    <submittedName>
        <fullName evidence="8">Zinc transport system permease protein</fullName>
    </submittedName>
</protein>
<feature type="transmembrane region" description="Helical" evidence="7">
    <location>
        <begin position="137"/>
        <end position="155"/>
    </location>
</feature>
<dbReference type="RefSeq" id="WP_283399947.1">
    <property type="nucleotide sequence ID" value="NZ_FXUB01000001.1"/>
</dbReference>
<feature type="transmembrane region" description="Helical" evidence="7">
    <location>
        <begin position="175"/>
        <end position="194"/>
    </location>
</feature>
<dbReference type="PANTHER" id="PTHR30477">
    <property type="entry name" value="ABC-TRANSPORTER METAL-BINDING PROTEIN"/>
    <property type="match status" value="1"/>
</dbReference>
<comment type="subcellular location">
    <subcellularLocation>
        <location evidence="6">Cell membrane</location>
        <topology evidence="6">Multi-pass membrane protein</topology>
    </subcellularLocation>
    <subcellularLocation>
        <location evidence="1">Membrane</location>
        <topology evidence="1">Multi-pass membrane protein</topology>
    </subcellularLocation>
</comment>
<keyword evidence="9" id="KW-1185">Reference proteome</keyword>
<dbReference type="InterPro" id="IPR001626">
    <property type="entry name" value="ABC_TroCD"/>
</dbReference>
<sequence length="268" mass="29214">MELYNPFTFLSYSFGVNALISALLTGFLCSAIGTFVVLKKMPFIGAGLAHIAFAGVALGILTGKSPLLSALLFTVTSSIILWYLSEKRQIHYDVTVGVLFSASMGLAVVFLSLSQNFGSEALSYLFGSPLLTTKTDILLLLLLSLIVSAFFIYYWREIYLILFSEEIAKASGYRVHFITFWLFFLTAFAVTLSIESVGALLVFSLLIVPPATAHRMARTYNQFFILSVILGVLSAVTGMLISFTINAPPGATITLISTTLFGLTTLFK</sequence>
<evidence type="ECO:0000256" key="6">
    <source>
        <dbReference type="RuleBase" id="RU003943"/>
    </source>
</evidence>
<dbReference type="SUPFAM" id="SSF81345">
    <property type="entry name" value="ABC transporter involved in vitamin B12 uptake, BtuC"/>
    <property type="match status" value="1"/>
</dbReference>
<feature type="transmembrane region" description="Helical" evidence="7">
    <location>
        <begin position="67"/>
        <end position="84"/>
    </location>
</feature>
<keyword evidence="6" id="KW-0813">Transport</keyword>
<dbReference type="EMBL" id="FXUB01000001">
    <property type="protein sequence ID" value="SMP07123.1"/>
    <property type="molecule type" value="Genomic_DNA"/>
</dbReference>
<feature type="transmembrane region" description="Helical" evidence="7">
    <location>
        <begin position="251"/>
        <end position="267"/>
    </location>
</feature>
<accession>A0ABY1NDQ8</accession>
<keyword evidence="4 7" id="KW-1133">Transmembrane helix</keyword>
<evidence type="ECO:0000256" key="3">
    <source>
        <dbReference type="ARBA" id="ARBA00022692"/>
    </source>
</evidence>
<evidence type="ECO:0000256" key="2">
    <source>
        <dbReference type="ARBA" id="ARBA00008034"/>
    </source>
</evidence>
<feature type="transmembrane region" description="Helical" evidence="7">
    <location>
        <begin position="200"/>
        <end position="217"/>
    </location>
</feature>
<organism evidence="8 9">
    <name type="scientific">Desulfurobacterium pacificum</name>
    <dbReference type="NCBI Taxonomy" id="240166"/>
    <lineage>
        <taxon>Bacteria</taxon>
        <taxon>Pseudomonadati</taxon>
        <taxon>Aquificota</taxon>
        <taxon>Aquificia</taxon>
        <taxon>Desulfurobacteriales</taxon>
        <taxon>Desulfurobacteriaceae</taxon>
        <taxon>Desulfurobacterium</taxon>
    </lineage>
</organism>
<keyword evidence="5 7" id="KW-0472">Membrane</keyword>
<name>A0ABY1NDQ8_9BACT</name>
<keyword evidence="3 6" id="KW-0812">Transmembrane</keyword>
<comment type="similarity">
    <text evidence="2 6">Belongs to the ABC-3 integral membrane protein family.</text>
</comment>